<sequence length="303" mass="35423">MIGSILLNIFLIIVVIILFLDNMSIKKQVKNIIYFLDNIENDKTRVKLQVNLKYKYIEELSQKINYLIKSQSIIIANTKEQENKLKAFIVSISHDLRTPLTSIKGYIQLLEKEISETKKRNYISIVKKKIQILNDLINDFFTMSLYDSNEYKLNLEKINITKLLTEVLMDNYNNFKRKSINPLIQMKEEDIYIIGDKIACERIINNLISNAIKYTTNSIIVELTRNDNYCFINISNECSGISDKDLEKMSDRFFRVDKSRSSEGSGIGLYIVKVLIERLGWEFLIEKNDDILTVKMIIPTQKF</sequence>
<comment type="subcellular location">
    <subcellularLocation>
        <location evidence="2">Membrane</location>
    </subcellularLocation>
</comment>
<comment type="catalytic activity">
    <reaction evidence="1">
        <text>ATP + protein L-histidine = ADP + protein N-phospho-L-histidine.</text>
        <dbReference type="EC" id="2.7.13.3"/>
    </reaction>
</comment>
<dbReference type="CDD" id="cd00082">
    <property type="entry name" value="HisKA"/>
    <property type="match status" value="1"/>
</dbReference>
<keyword evidence="8" id="KW-0472">Membrane</keyword>
<evidence type="ECO:0000256" key="7">
    <source>
        <dbReference type="ARBA" id="ARBA00023012"/>
    </source>
</evidence>
<evidence type="ECO:0000256" key="6">
    <source>
        <dbReference type="ARBA" id="ARBA00022777"/>
    </source>
</evidence>
<name>A0A9P1L4K8_PARSO</name>
<dbReference type="InterPro" id="IPR005467">
    <property type="entry name" value="His_kinase_dom"/>
</dbReference>
<keyword evidence="4" id="KW-0597">Phosphoprotein</keyword>
<evidence type="ECO:0000256" key="5">
    <source>
        <dbReference type="ARBA" id="ARBA00022679"/>
    </source>
</evidence>
<dbReference type="SUPFAM" id="SSF55874">
    <property type="entry name" value="ATPase domain of HSP90 chaperone/DNA topoisomerase II/histidine kinase"/>
    <property type="match status" value="1"/>
</dbReference>
<dbReference type="SMART" id="SM00387">
    <property type="entry name" value="HATPase_c"/>
    <property type="match status" value="1"/>
</dbReference>
<evidence type="ECO:0000313" key="11">
    <source>
        <dbReference type="Proteomes" id="UP000049685"/>
    </source>
</evidence>
<dbReference type="Pfam" id="PF00512">
    <property type="entry name" value="HisKA"/>
    <property type="match status" value="1"/>
</dbReference>
<dbReference type="InterPro" id="IPR008358">
    <property type="entry name" value="Sig_transdc_His_kin/Pase_MprB"/>
</dbReference>
<dbReference type="GO" id="GO:0000155">
    <property type="term" value="F:phosphorelay sensor kinase activity"/>
    <property type="evidence" value="ECO:0007669"/>
    <property type="project" value="InterPro"/>
</dbReference>
<organism evidence="10 11">
    <name type="scientific">Paraclostridium sordellii</name>
    <name type="common">Clostridium sordellii</name>
    <dbReference type="NCBI Taxonomy" id="1505"/>
    <lineage>
        <taxon>Bacteria</taxon>
        <taxon>Bacillati</taxon>
        <taxon>Bacillota</taxon>
        <taxon>Clostridia</taxon>
        <taxon>Peptostreptococcales</taxon>
        <taxon>Peptostreptococcaceae</taxon>
        <taxon>Paraclostridium</taxon>
    </lineage>
</organism>
<comment type="caution">
    <text evidence="10">The sequence shown here is derived from an EMBL/GenBank/DDBJ whole genome shotgun (WGS) entry which is preliminary data.</text>
</comment>
<dbReference type="RefSeq" id="WP_055331654.1">
    <property type="nucleotide sequence ID" value="NZ_CDLK01000002.1"/>
</dbReference>
<dbReference type="PROSITE" id="PS50109">
    <property type="entry name" value="HIS_KIN"/>
    <property type="match status" value="1"/>
</dbReference>
<dbReference type="PANTHER" id="PTHR45453">
    <property type="entry name" value="PHOSPHATE REGULON SENSOR PROTEIN PHOR"/>
    <property type="match status" value="1"/>
</dbReference>
<dbReference type="SUPFAM" id="SSF47384">
    <property type="entry name" value="Homodimeric domain of signal transducing histidine kinase"/>
    <property type="match status" value="1"/>
</dbReference>
<reference evidence="11" key="1">
    <citation type="submission" date="2015-01" db="EMBL/GenBank/DDBJ databases">
        <authorList>
            <person name="Aslett A.Martin."/>
            <person name="De Silva Nishadi"/>
        </authorList>
    </citation>
    <scope>NUCLEOTIDE SEQUENCE [LARGE SCALE GENOMIC DNA]</scope>
    <source>
        <strain evidence="11">UMC4404</strain>
    </source>
</reference>
<evidence type="ECO:0000256" key="1">
    <source>
        <dbReference type="ARBA" id="ARBA00000085"/>
    </source>
</evidence>
<dbReference type="PANTHER" id="PTHR45453:SF1">
    <property type="entry name" value="PHOSPHATE REGULON SENSOR PROTEIN PHOR"/>
    <property type="match status" value="1"/>
</dbReference>
<evidence type="ECO:0000256" key="3">
    <source>
        <dbReference type="ARBA" id="ARBA00012438"/>
    </source>
</evidence>
<dbReference type="EMBL" id="CDNY01000003">
    <property type="protein sequence ID" value="CEO33312.1"/>
    <property type="molecule type" value="Genomic_DNA"/>
</dbReference>
<dbReference type="PRINTS" id="PR01780">
    <property type="entry name" value="LANTIREGPROT"/>
</dbReference>
<dbReference type="InterPro" id="IPR050351">
    <property type="entry name" value="BphY/WalK/GraS-like"/>
</dbReference>
<dbReference type="SMART" id="SM00388">
    <property type="entry name" value="HisKA"/>
    <property type="match status" value="1"/>
</dbReference>
<dbReference type="GO" id="GO:0004721">
    <property type="term" value="F:phosphoprotein phosphatase activity"/>
    <property type="evidence" value="ECO:0007669"/>
    <property type="project" value="TreeGrafter"/>
</dbReference>
<dbReference type="Gene3D" id="3.30.565.10">
    <property type="entry name" value="Histidine kinase-like ATPase, C-terminal domain"/>
    <property type="match status" value="1"/>
</dbReference>
<evidence type="ECO:0000256" key="8">
    <source>
        <dbReference type="SAM" id="Phobius"/>
    </source>
</evidence>
<dbReference type="InterPro" id="IPR003594">
    <property type="entry name" value="HATPase_dom"/>
</dbReference>
<evidence type="ECO:0000313" key="10">
    <source>
        <dbReference type="EMBL" id="CEO33312.1"/>
    </source>
</evidence>
<dbReference type="Gene3D" id="1.10.287.130">
    <property type="match status" value="1"/>
</dbReference>
<dbReference type="AlphaFoldDB" id="A0A9P1L4K8"/>
<keyword evidence="7" id="KW-0902">Two-component regulatory system</keyword>
<gene>
    <name evidence="10" type="primary">yycG_3</name>
    <name evidence="10" type="ORF">UMC4404_12921</name>
</gene>
<dbReference type="Pfam" id="PF02518">
    <property type="entry name" value="HATPase_c"/>
    <property type="match status" value="1"/>
</dbReference>
<keyword evidence="6 10" id="KW-0418">Kinase</keyword>
<evidence type="ECO:0000256" key="4">
    <source>
        <dbReference type="ARBA" id="ARBA00022553"/>
    </source>
</evidence>
<proteinExistence type="predicted"/>
<dbReference type="InterPro" id="IPR036890">
    <property type="entry name" value="HATPase_C_sf"/>
</dbReference>
<evidence type="ECO:0000259" key="9">
    <source>
        <dbReference type="PROSITE" id="PS50109"/>
    </source>
</evidence>
<feature type="domain" description="Histidine kinase" evidence="9">
    <location>
        <begin position="91"/>
        <end position="302"/>
    </location>
</feature>
<dbReference type="InterPro" id="IPR036097">
    <property type="entry name" value="HisK_dim/P_sf"/>
</dbReference>
<dbReference type="GO" id="GO:0005886">
    <property type="term" value="C:plasma membrane"/>
    <property type="evidence" value="ECO:0007669"/>
    <property type="project" value="TreeGrafter"/>
</dbReference>
<dbReference type="CDD" id="cd00075">
    <property type="entry name" value="HATPase"/>
    <property type="match status" value="1"/>
</dbReference>
<dbReference type="EC" id="2.7.13.3" evidence="3"/>
<dbReference type="GO" id="GO:0016036">
    <property type="term" value="P:cellular response to phosphate starvation"/>
    <property type="evidence" value="ECO:0007669"/>
    <property type="project" value="TreeGrafter"/>
</dbReference>
<dbReference type="InterPro" id="IPR003661">
    <property type="entry name" value="HisK_dim/P_dom"/>
</dbReference>
<dbReference type="Proteomes" id="UP000049685">
    <property type="component" value="Unassembled WGS sequence"/>
</dbReference>
<accession>A0A9P1L4K8</accession>
<protein>
    <recommendedName>
        <fullName evidence="3">histidine kinase</fullName>
        <ecNumber evidence="3">2.7.13.3</ecNumber>
    </recommendedName>
</protein>
<keyword evidence="8" id="KW-1133">Transmembrane helix</keyword>
<keyword evidence="5 10" id="KW-0808">Transferase</keyword>
<evidence type="ECO:0000256" key="2">
    <source>
        <dbReference type="ARBA" id="ARBA00004370"/>
    </source>
</evidence>
<keyword evidence="8" id="KW-0812">Transmembrane</keyword>
<feature type="transmembrane region" description="Helical" evidence="8">
    <location>
        <begin position="6"/>
        <end position="25"/>
    </location>
</feature>